<reference evidence="1" key="1">
    <citation type="submission" date="2018-05" db="EMBL/GenBank/DDBJ databases">
        <authorList>
            <person name="Lanie J.A."/>
            <person name="Ng W.-L."/>
            <person name="Kazmierczak K.M."/>
            <person name="Andrzejewski T.M."/>
            <person name="Davidsen T.M."/>
            <person name="Wayne K.J."/>
            <person name="Tettelin H."/>
            <person name="Glass J.I."/>
            <person name="Rusch D."/>
            <person name="Podicherti R."/>
            <person name="Tsui H.-C.T."/>
            <person name="Winkler M.E."/>
        </authorList>
    </citation>
    <scope>NUCLEOTIDE SEQUENCE</scope>
</reference>
<sequence>MMMPNPGSAISEFDLNTALHNTELYLLVSCCPAIKKTCNEGGSGRVRNERCGSRTIDIGILAYG</sequence>
<protein>
    <submittedName>
        <fullName evidence="1">Uncharacterized protein</fullName>
    </submittedName>
</protein>
<organism evidence="1">
    <name type="scientific">marine metagenome</name>
    <dbReference type="NCBI Taxonomy" id="408172"/>
    <lineage>
        <taxon>unclassified sequences</taxon>
        <taxon>metagenomes</taxon>
        <taxon>ecological metagenomes</taxon>
    </lineage>
</organism>
<dbReference type="AlphaFoldDB" id="A0A381TH51"/>
<proteinExistence type="predicted"/>
<evidence type="ECO:0000313" key="1">
    <source>
        <dbReference type="EMBL" id="SVA14097.1"/>
    </source>
</evidence>
<gene>
    <name evidence="1" type="ORF">METZ01_LOCUS66951</name>
</gene>
<dbReference type="EMBL" id="UINC01004408">
    <property type="protein sequence ID" value="SVA14097.1"/>
    <property type="molecule type" value="Genomic_DNA"/>
</dbReference>
<name>A0A381TH51_9ZZZZ</name>
<feature type="non-terminal residue" evidence="1">
    <location>
        <position position="64"/>
    </location>
</feature>
<accession>A0A381TH51</accession>